<reference evidence="2" key="1">
    <citation type="submission" date="2019-11" db="EMBL/GenBank/DDBJ databases">
        <title>Genome sequence of Heliorestis convoluta strain HH, an alkaliphilic and minimalistic phototrophic bacterium from a soda lake in Egypt.</title>
        <authorList>
            <person name="Dewey E.D."/>
            <person name="Stokes L.M."/>
            <person name="Burchell B.M."/>
            <person name="Shaffer K.N."/>
            <person name="Huntington A.M."/>
            <person name="Baker J.M."/>
            <person name="Nadendla S."/>
            <person name="Giglio M.G."/>
            <person name="Touchman J.W."/>
            <person name="Blankenship R.E."/>
            <person name="Madigan M.T."/>
            <person name="Sattley W.M."/>
        </authorList>
    </citation>
    <scope>NUCLEOTIDE SEQUENCE [LARGE SCALE GENOMIC DNA]</scope>
    <source>
        <strain evidence="2">HH</strain>
    </source>
</reference>
<evidence type="ECO:0000313" key="1">
    <source>
        <dbReference type="EMBL" id="QGG49307.1"/>
    </source>
</evidence>
<gene>
    <name evidence="1" type="ORF">FTV88_3241</name>
</gene>
<organism evidence="1 2">
    <name type="scientific">Heliorestis convoluta</name>
    <dbReference type="NCBI Taxonomy" id="356322"/>
    <lineage>
        <taxon>Bacteria</taxon>
        <taxon>Bacillati</taxon>
        <taxon>Bacillota</taxon>
        <taxon>Clostridia</taxon>
        <taxon>Eubacteriales</taxon>
        <taxon>Heliobacteriaceae</taxon>
        <taxon>Heliorestis</taxon>
    </lineage>
</organism>
<evidence type="ECO:0000313" key="2">
    <source>
        <dbReference type="Proteomes" id="UP000366051"/>
    </source>
</evidence>
<dbReference type="Proteomes" id="UP000366051">
    <property type="component" value="Chromosome"/>
</dbReference>
<accession>A0A5Q2N3C3</accession>
<dbReference type="AlphaFoldDB" id="A0A5Q2N3C3"/>
<dbReference type="EMBL" id="CP045875">
    <property type="protein sequence ID" value="QGG49307.1"/>
    <property type="molecule type" value="Genomic_DNA"/>
</dbReference>
<name>A0A5Q2N3C3_9FIRM</name>
<keyword evidence="2" id="KW-1185">Reference proteome</keyword>
<dbReference type="KEGG" id="hcv:FTV88_3241"/>
<proteinExistence type="predicted"/>
<protein>
    <submittedName>
        <fullName evidence="1">Uncharacterized protein</fullName>
    </submittedName>
</protein>
<sequence>MLEQIVYGLTKLKEIIYYLIKKESGKRRKIIPYGEYSFRVFYEGKVMLMG</sequence>